<sequence>MILFRLRYLIAFLLITSFSYKAGAEVCDELMINGGSNWFPYFYRNSGEHYGIVGDIVLQASNRINITPVIGKKAPWKRILFDLKNGQIDVVAGALKTKEREKNFIFSNPVYYSEFHIFVRKQSQFEFNDLEDLIGKRGIKIRGMSLGQEIDEYAFENLVIDEVTDTDSLFKMIAAKRVDYGIFYLESGFSELQKLKLDQSLVALPYPLTQQPLYVAFSKQSRCPSAIQQLIKEIDLMIEDGAAEEIAKTYAYTKSNNRVIESDE</sequence>
<evidence type="ECO:0000313" key="6">
    <source>
        <dbReference type="Proteomes" id="UP001164472"/>
    </source>
</evidence>
<dbReference type="SMART" id="SM00062">
    <property type="entry name" value="PBPb"/>
    <property type="match status" value="1"/>
</dbReference>
<dbReference type="InterPro" id="IPR001638">
    <property type="entry name" value="Solute-binding_3/MltF_N"/>
</dbReference>
<feature type="domain" description="Solute-binding protein family 3/N-terminal" evidence="4">
    <location>
        <begin position="31"/>
        <end position="254"/>
    </location>
</feature>
<dbReference type="Pfam" id="PF00497">
    <property type="entry name" value="SBP_bac_3"/>
    <property type="match status" value="1"/>
</dbReference>
<comment type="similarity">
    <text evidence="1">Belongs to the bacterial solute-binding protein 3 family.</text>
</comment>
<keyword evidence="2 3" id="KW-0732">Signal</keyword>
<dbReference type="PANTHER" id="PTHR35936:SF35">
    <property type="entry name" value="L-CYSTINE-BINDING PROTEIN TCYJ"/>
    <property type="match status" value="1"/>
</dbReference>
<organism evidence="5 6">
    <name type="scientific">Alkalimarinus sediminis</name>
    <dbReference type="NCBI Taxonomy" id="1632866"/>
    <lineage>
        <taxon>Bacteria</taxon>
        <taxon>Pseudomonadati</taxon>
        <taxon>Pseudomonadota</taxon>
        <taxon>Gammaproteobacteria</taxon>
        <taxon>Alteromonadales</taxon>
        <taxon>Alteromonadaceae</taxon>
        <taxon>Alkalimarinus</taxon>
    </lineage>
</organism>
<gene>
    <name evidence="5" type="ORF">NNL22_00795</name>
</gene>
<dbReference type="EMBL" id="CP101527">
    <property type="protein sequence ID" value="UZW75176.1"/>
    <property type="molecule type" value="Genomic_DNA"/>
</dbReference>
<dbReference type="SUPFAM" id="SSF53850">
    <property type="entry name" value="Periplasmic binding protein-like II"/>
    <property type="match status" value="1"/>
</dbReference>
<dbReference type="Proteomes" id="UP001164472">
    <property type="component" value="Chromosome"/>
</dbReference>
<dbReference type="Gene3D" id="3.40.190.10">
    <property type="entry name" value="Periplasmic binding protein-like II"/>
    <property type="match status" value="2"/>
</dbReference>
<reference evidence="5" key="1">
    <citation type="submission" date="2022-07" db="EMBL/GenBank/DDBJ databases">
        <title>Alkalimarinus sp. nov., isolated from gut of a Alitta virens.</title>
        <authorList>
            <person name="Yang A.I."/>
            <person name="Shin N.-R."/>
        </authorList>
    </citation>
    <scope>NUCLEOTIDE SEQUENCE</scope>
    <source>
        <strain evidence="5">FA028</strain>
    </source>
</reference>
<feature type="signal peptide" evidence="3">
    <location>
        <begin position="1"/>
        <end position="24"/>
    </location>
</feature>
<evidence type="ECO:0000256" key="2">
    <source>
        <dbReference type="ARBA" id="ARBA00022729"/>
    </source>
</evidence>
<evidence type="ECO:0000259" key="4">
    <source>
        <dbReference type="SMART" id="SM00062"/>
    </source>
</evidence>
<dbReference type="KEGG" id="asem:NNL22_00795"/>
<dbReference type="RefSeq" id="WP_251811021.1">
    <property type="nucleotide sequence ID" value="NZ_CP101527.1"/>
</dbReference>
<evidence type="ECO:0000256" key="3">
    <source>
        <dbReference type="SAM" id="SignalP"/>
    </source>
</evidence>
<evidence type="ECO:0000256" key="1">
    <source>
        <dbReference type="ARBA" id="ARBA00010333"/>
    </source>
</evidence>
<feature type="chain" id="PRO_5039690100" evidence="3">
    <location>
        <begin position="25"/>
        <end position="264"/>
    </location>
</feature>
<dbReference type="PANTHER" id="PTHR35936">
    <property type="entry name" value="MEMBRANE-BOUND LYTIC MUREIN TRANSGLYCOSYLASE F"/>
    <property type="match status" value="1"/>
</dbReference>
<protein>
    <submittedName>
        <fullName evidence="5">Transporter substrate-binding domain-containing protein</fullName>
    </submittedName>
</protein>
<dbReference type="AlphaFoldDB" id="A0A9E8HRK1"/>
<keyword evidence="6" id="KW-1185">Reference proteome</keyword>
<name>A0A9E8HRK1_9ALTE</name>
<evidence type="ECO:0000313" key="5">
    <source>
        <dbReference type="EMBL" id="UZW75176.1"/>
    </source>
</evidence>
<accession>A0A9E8HRK1</accession>
<proteinExistence type="inferred from homology"/>